<dbReference type="PANTHER" id="PTHR30572">
    <property type="entry name" value="MEMBRANE COMPONENT OF TRANSPORTER-RELATED"/>
    <property type="match status" value="1"/>
</dbReference>
<feature type="transmembrane region" description="Helical" evidence="6">
    <location>
        <begin position="841"/>
        <end position="858"/>
    </location>
</feature>
<accession>A0A1W2GNS2</accession>
<keyword evidence="9" id="KW-0449">Lipoprotein</keyword>
<reference evidence="9 10" key="1">
    <citation type="submission" date="2017-04" db="EMBL/GenBank/DDBJ databases">
        <authorList>
            <person name="Afonso C.L."/>
            <person name="Miller P.J."/>
            <person name="Scott M.A."/>
            <person name="Spackman E."/>
            <person name="Goraichik I."/>
            <person name="Dimitrov K.M."/>
            <person name="Suarez D.L."/>
            <person name="Swayne D.E."/>
        </authorList>
    </citation>
    <scope>NUCLEOTIDE SEQUENCE [LARGE SCALE GENOMIC DNA]</scope>
    <source>
        <strain evidence="9 10">DSM 26133</strain>
    </source>
</reference>
<feature type="transmembrane region" description="Helical" evidence="6">
    <location>
        <begin position="510"/>
        <end position="529"/>
    </location>
</feature>
<dbReference type="RefSeq" id="WP_084374354.1">
    <property type="nucleotide sequence ID" value="NZ_FWYF01000004.1"/>
</dbReference>
<evidence type="ECO:0000256" key="1">
    <source>
        <dbReference type="ARBA" id="ARBA00004651"/>
    </source>
</evidence>
<dbReference type="InterPro" id="IPR047699">
    <property type="entry name" value="Permease_put_prefix"/>
</dbReference>
<dbReference type="AlphaFoldDB" id="A0A1W2GNS2"/>
<dbReference type="GO" id="GO:0022857">
    <property type="term" value="F:transmembrane transporter activity"/>
    <property type="evidence" value="ECO:0007669"/>
    <property type="project" value="TreeGrafter"/>
</dbReference>
<evidence type="ECO:0000313" key="10">
    <source>
        <dbReference type="Proteomes" id="UP000192472"/>
    </source>
</evidence>
<feature type="transmembrane region" description="Helical" evidence="6">
    <location>
        <begin position="417"/>
        <end position="437"/>
    </location>
</feature>
<feature type="transmembrane region" description="Helical" evidence="6">
    <location>
        <begin position="457"/>
        <end position="484"/>
    </location>
</feature>
<feature type="transmembrane region" description="Helical" evidence="6">
    <location>
        <begin position="750"/>
        <end position="773"/>
    </location>
</feature>
<evidence type="ECO:0000256" key="3">
    <source>
        <dbReference type="ARBA" id="ARBA00022692"/>
    </source>
</evidence>
<dbReference type="InterPro" id="IPR025857">
    <property type="entry name" value="MacB_PCD"/>
</dbReference>
<gene>
    <name evidence="9" type="ORF">SAMN04488029_3736</name>
</gene>
<feature type="domain" description="MacB-like periplasmic core" evidence="8">
    <location>
        <begin position="105"/>
        <end position="324"/>
    </location>
</feature>
<dbReference type="NCBIfam" id="NF038404">
    <property type="entry name" value="perm_prefix_2"/>
    <property type="match status" value="1"/>
</dbReference>
<comment type="subcellular location">
    <subcellularLocation>
        <location evidence="1">Cell membrane</location>
        <topology evidence="1">Multi-pass membrane protein</topology>
    </subcellularLocation>
</comment>
<feature type="transmembrane region" description="Helical" evidence="6">
    <location>
        <begin position="794"/>
        <end position="821"/>
    </location>
</feature>
<feature type="transmembrane region" description="Helical" evidence="6">
    <location>
        <begin position="103"/>
        <end position="130"/>
    </location>
</feature>
<dbReference type="OrthoDB" id="5933722at2"/>
<evidence type="ECO:0000259" key="7">
    <source>
        <dbReference type="Pfam" id="PF02687"/>
    </source>
</evidence>
<sequence>MKKSSYPKPPYWISKCLQWWSNKADTEDLLGDLEEDYQYNLEDKGKFKAQLNYLKQVLSLAFSYALRKRKRSASYSNYYNSNSIAMFNNYFKIAFRNFSKHKFFTSINIIGLALGMSISLLVLSISIAIYKSDDWQEKKDRIFQINTFIADERDTKTYGSTFHAVGDHLQEKYPFIESVVKIKDGFDPVVKHQGSEMNFYGHFANSSFFKTFSFQLISGDPQTALSEPFSIVLTESVAKKLYRDENPLGRIIETELGAFNITGVIEDLHQTHFFFEVLASYQTFDALETTTDLKTDWKNFRDNYVYLLLKPETPTETLAQSLEQMSTLAGEFNPNQDIQFEYIVLPDVVPRWNISNALGIGWDQPSLIFFMSIGLLILLPAVFNYSNLSIARALKRGKEIGIRKVVGAEKRQIKAQFIIETILLSLLALLASFFIFVRIQEEFLGILGASQVLDTSIGFTLIVAFILFAVVIGALAGIFPAAYFSRLNPVHTLKGGLVHRSANVSHIKKGLLIFQFFVSLVFIIGVSALTKEYSYVLNTQHGFASDNTLVIPFQEIDKQLAINELKNHPAVKSISVTSNLPGVPLSPKVEATLNGRDTINIKQVFVGDNFIENLDMKLAWGENKGLINSTKNEELVIVNEAFMQLAATFLLGQDSVRFTMADRTKCRIIGTLEDFNFEPLDQLIQPLVFRHSLDRSKFALLTINTSDIKTTIDELDEIWTSIDQEAYFEATFLDEEIEDAYYFLRVQIKFFSFLSAFAISISCLGLLGMVSYTTENRTKEIAIRKIMGASSQSLYYLLTKDFLKLILIAAVIAIPFSYVFYDQLFLYFLLRYGNGLGVLDVIFSIVFLFIIGFASIYWQTSKVAHANSANNLRYE</sequence>
<keyword evidence="2" id="KW-1003">Cell membrane</keyword>
<dbReference type="Proteomes" id="UP000192472">
    <property type="component" value="Unassembled WGS sequence"/>
</dbReference>
<dbReference type="InterPro" id="IPR050250">
    <property type="entry name" value="Macrolide_Exporter_MacB"/>
</dbReference>
<evidence type="ECO:0000313" key="9">
    <source>
        <dbReference type="EMBL" id="SMD38305.1"/>
    </source>
</evidence>
<dbReference type="Pfam" id="PF02687">
    <property type="entry name" value="FtsX"/>
    <property type="match status" value="2"/>
</dbReference>
<feature type="domain" description="ABC3 transporter permease C-terminal" evidence="7">
    <location>
        <begin position="753"/>
        <end position="867"/>
    </location>
</feature>
<keyword evidence="5 6" id="KW-0472">Membrane</keyword>
<evidence type="ECO:0000256" key="6">
    <source>
        <dbReference type="SAM" id="Phobius"/>
    </source>
</evidence>
<keyword evidence="4 6" id="KW-1133">Transmembrane helix</keyword>
<keyword evidence="3 6" id="KW-0812">Transmembrane</keyword>
<proteinExistence type="predicted"/>
<protein>
    <submittedName>
        <fullName evidence="9">ABC-type transport system, involved in lipoprotein release, permease component</fullName>
    </submittedName>
</protein>
<name>A0A1W2GNS2_REIFA</name>
<dbReference type="Pfam" id="PF12704">
    <property type="entry name" value="MacB_PCD"/>
    <property type="match status" value="1"/>
</dbReference>
<evidence type="ECO:0000259" key="8">
    <source>
        <dbReference type="Pfam" id="PF12704"/>
    </source>
</evidence>
<dbReference type="GO" id="GO:0005886">
    <property type="term" value="C:plasma membrane"/>
    <property type="evidence" value="ECO:0007669"/>
    <property type="project" value="UniProtKB-SubCell"/>
</dbReference>
<feature type="domain" description="ABC3 transporter permease C-terminal" evidence="7">
    <location>
        <begin position="372"/>
        <end position="489"/>
    </location>
</feature>
<dbReference type="STRING" id="692418.SAMN04488029_3736"/>
<evidence type="ECO:0000256" key="2">
    <source>
        <dbReference type="ARBA" id="ARBA00022475"/>
    </source>
</evidence>
<evidence type="ECO:0000256" key="5">
    <source>
        <dbReference type="ARBA" id="ARBA00023136"/>
    </source>
</evidence>
<feature type="transmembrane region" description="Helical" evidence="6">
    <location>
        <begin position="367"/>
        <end position="386"/>
    </location>
</feature>
<dbReference type="InterPro" id="IPR003838">
    <property type="entry name" value="ABC3_permease_C"/>
</dbReference>
<evidence type="ECO:0000256" key="4">
    <source>
        <dbReference type="ARBA" id="ARBA00022989"/>
    </source>
</evidence>
<dbReference type="PANTHER" id="PTHR30572:SF18">
    <property type="entry name" value="ABC-TYPE MACROLIDE FAMILY EXPORT SYSTEM PERMEASE COMPONENT 2"/>
    <property type="match status" value="1"/>
</dbReference>
<dbReference type="EMBL" id="FWYF01000004">
    <property type="protein sequence ID" value="SMD38305.1"/>
    <property type="molecule type" value="Genomic_DNA"/>
</dbReference>
<keyword evidence="10" id="KW-1185">Reference proteome</keyword>
<organism evidence="9 10">
    <name type="scientific">Reichenbachiella faecimaris</name>
    <dbReference type="NCBI Taxonomy" id="692418"/>
    <lineage>
        <taxon>Bacteria</taxon>
        <taxon>Pseudomonadati</taxon>
        <taxon>Bacteroidota</taxon>
        <taxon>Cytophagia</taxon>
        <taxon>Cytophagales</taxon>
        <taxon>Reichenbachiellaceae</taxon>
        <taxon>Reichenbachiella</taxon>
    </lineage>
</organism>